<name>A0A0L6U1R9_9FIRM</name>
<evidence type="ECO:0000313" key="2">
    <source>
        <dbReference type="Proteomes" id="UP000036873"/>
    </source>
</evidence>
<dbReference type="Pfam" id="PF21983">
    <property type="entry name" value="NikA-like"/>
    <property type="match status" value="1"/>
</dbReference>
<keyword evidence="2" id="KW-1185">Reference proteome</keyword>
<reference evidence="2" key="1">
    <citation type="submission" date="2015-07" db="EMBL/GenBank/DDBJ databases">
        <title>Draft genome sequence of Acetobacterium bakii DSM 8293, a potential psychrophilic chemical producer through syngas fermentation.</title>
        <authorList>
            <person name="Song Y."/>
            <person name="Hwang S."/>
            <person name="Cho B.-K."/>
        </authorList>
    </citation>
    <scope>NUCLEOTIDE SEQUENCE [LARGE SCALE GENOMIC DNA]</scope>
    <source>
        <strain evidence="2">DSM 8239</strain>
    </source>
</reference>
<dbReference type="STRING" id="52689.AKG39_06410"/>
<sequence length="86" mass="9726">MYLKIEANAKLANMTVGQYVRETYHGGQLVVLDGLREFLSDLKKIGTNLNQLTALCHMGKITAPDLKSIQKTMNEIFIKLNRMISK</sequence>
<organism evidence="1 2">
    <name type="scientific">Acetobacterium bakii</name>
    <dbReference type="NCBI Taxonomy" id="52689"/>
    <lineage>
        <taxon>Bacteria</taxon>
        <taxon>Bacillati</taxon>
        <taxon>Bacillota</taxon>
        <taxon>Clostridia</taxon>
        <taxon>Eubacteriales</taxon>
        <taxon>Eubacteriaceae</taxon>
        <taxon>Acetobacterium</taxon>
    </lineage>
</organism>
<dbReference type="InterPro" id="IPR053842">
    <property type="entry name" value="NikA-like"/>
</dbReference>
<dbReference type="EMBL" id="LGYO01000013">
    <property type="protein sequence ID" value="KNZ42453.1"/>
    <property type="molecule type" value="Genomic_DNA"/>
</dbReference>
<accession>A0A0L6U1R9</accession>
<dbReference type="AlphaFoldDB" id="A0A0L6U1R9"/>
<comment type="caution">
    <text evidence="1">The sequence shown here is derived from an EMBL/GenBank/DDBJ whole genome shotgun (WGS) entry which is preliminary data.</text>
</comment>
<proteinExistence type="predicted"/>
<dbReference type="Proteomes" id="UP000036873">
    <property type="component" value="Unassembled WGS sequence"/>
</dbReference>
<protein>
    <submittedName>
        <fullName evidence="1">Uncharacterized protein</fullName>
    </submittedName>
</protein>
<gene>
    <name evidence="1" type="ORF">AKG39_06410</name>
</gene>
<evidence type="ECO:0000313" key="1">
    <source>
        <dbReference type="EMBL" id="KNZ42453.1"/>
    </source>
</evidence>